<dbReference type="Proteomes" id="UP000676079">
    <property type="component" value="Chromosome"/>
</dbReference>
<name>A0ABX8BJ40_9ACTN</name>
<evidence type="ECO:0000313" key="1">
    <source>
        <dbReference type="EMBL" id="QUX21067.1"/>
    </source>
</evidence>
<protein>
    <submittedName>
        <fullName evidence="1">Uncharacterized protein</fullName>
    </submittedName>
</protein>
<dbReference type="RefSeq" id="WP_220562266.1">
    <property type="nucleotide sequence ID" value="NZ_CP074133.1"/>
</dbReference>
<proteinExistence type="predicted"/>
<reference evidence="1 2" key="1">
    <citation type="submission" date="2021-05" db="EMBL/GenBank/DDBJ databases">
        <title>Direct Submission.</title>
        <authorList>
            <person name="Li K."/>
            <person name="Gao J."/>
        </authorList>
    </citation>
    <scope>NUCLEOTIDE SEQUENCE [LARGE SCALE GENOMIC DNA]</scope>
    <source>
        <strain evidence="1 2">Mg02</strain>
    </source>
</reference>
<accession>A0ABX8BJ40</accession>
<sequence length="307" mass="32504">MRAWLADAERAGLRVLPPRSGWQAALVAADHVIGDHGSVTFYGAALGTHTVLGAFPDHELATSSPIARFGRAATRLDPDAPLLPQLAADAARHTPDRFAATTRLLTSVPGGSAAVLRSAFYKILDLAEPDRPVRVVPPEPPAAYRRGWPDTAGVPPLIATAEPDPADPTAVRVTRRPAEPVAAGRLSLRRPHTVVHADEPQTRWRDAADAVLCGPAPGDPWRRLADALAALPGTRLAAEADGDACLVLDRDGVRHRLVPRGAAAPDPTAYASAFLRLRRTVAEPDGLVCTVRIGDRAVRVGVERLGP</sequence>
<evidence type="ECO:0000313" key="2">
    <source>
        <dbReference type="Proteomes" id="UP000676079"/>
    </source>
</evidence>
<organism evidence="1 2">
    <name type="scientific">Nocardiopsis changdeensis</name>
    <dbReference type="NCBI Taxonomy" id="2831969"/>
    <lineage>
        <taxon>Bacteria</taxon>
        <taxon>Bacillati</taxon>
        <taxon>Actinomycetota</taxon>
        <taxon>Actinomycetes</taxon>
        <taxon>Streptosporangiales</taxon>
        <taxon>Nocardiopsidaceae</taxon>
        <taxon>Nocardiopsis</taxon>
    </lineage>
</organism>
<gene>
    <name evidence="1" type="ORF">KGD84_21790</name>
</gene>
<keyword evidence="2" id="KW-1185">Reference proteome</keyword>
<dbReference type="EMBL" id="CP074133">
    <property type="protein sequence ID" value="QUX21067.1"/>
    <property type="molecule type" value="Genomic_DNA"/>
</dbReference>